<gene>
    <name evidence="2" type="ORF">PBS001_LOCUS3231</name>
</gene>
<feature type="signal peptide" evidence="1">
    <location>
        <begin position="1"/>
        <end position="20"/>
    </location>
</feature>
<accession>A0ABN8CWE5</accession>
<protein>
    <recommendedName>
        <fullName evidence="4">Secreted protein</fullName>
    </recommendedName>
</protein>
<dbReference type="EMBL" id="CAKLCB010000177">
    <property type="protein sequence ID" value="CAH0516571.1"/>
    <property type="molecule type" value="Genomic_DNA"/>
</dbReference>
<sequence length="105" mass="11548">MFSHLYVIGLILFTWDSVLIHQLEVDSRVSCIAGSNLVSHFITDALPKPLIFCFGSAISSVDLCRCYAAHLLNHDDGSTALQFSCKVVVVGSLAAWVRSWNLKHA</sequence>
<evidence type="ECO:0000256" key="1">
    <source>
        <dbReference type="SAM" id="SignalP"/>
    </source>
</evidence>
<dbReference type="Proteomes" id="UP001158986">
    <property type="component" value="Unassembled WGS sequence"/>
</dbReference>
<proteinExistence type="predicted"/>
<evidence type="ECO:0008006" key="4">
    <source>
        <dbReference type="Google" id="ProtNLM"/>
    </source>
</evidence>
<organism evidence="2 3">
    <name type="scientific">Peronospora belbahrii</name>
    <dbReference type="NCBI Taxonomy" id="622444"/>
    <lineage>
        <taxon>Eukaryota</taxon>
        <taxon>Sar</taxon>
        <taxon>Stramenopiles</taxon>
        <taxon>Oomycota</taxon>
        <taxon>Peronosporomycetes</taxon>
        <taxon>Peronosporales</taxon>
        <taxon>Peronosporaceae</taxon>
        <taxon>Peronospora</taxon>
    </lineage>
</organism>
<evidence type="ECO:0000313" key="3">
    <source>
        <dbReference type="Proteomes" id="UP001158986"/>
    </source>
</evidence>
<name>A0ABN8CWE5_9STRA</name>
<feature type="chain" id="PRO_5046765822" description="Secreted protein" evidence="1">
    <location>
        <begin position="21"/>
        <end position="105"/>
    </location>
</feature>
<reference evidence="2 3" key="1">
    <citation type="submission" date="2021-11" db="EMBL/GenBank/DDBJ databases">
        <authorList>
            <person name="Islam A."/>
            <person name="Islam S."/>
            <person name="Flora M.S."/>
            <person name="Rahman M."/>
            <person name="Ziaur R.M."/>
            <person name="Epstein J.H."/>
            <person name="Hassan M."/>
            <person name="Klassen M."/>
            <person name="Woodard K."/>
            <person name="Webb A."/>
            <person name="Webby R.J."/>
            <person name="El Zowalaty M.E."/>
        </authorList>
    </citation>
    <scope>NUCLEOTIDE SEQUENCE [LARGE SCALE GENOMIC DNA]</scope>
    <source>
        <strain evidence="2">Pbs1</strain>
    </source>
</reference>
<evidence type="ECO:0000313" key="2">
    <source>
        <dbReference type="EMBL" id="CAH0516571.1"/>
    </source>
</evidence>
<keyword evidence="3" id="KW-1185">Reference proteome</keyword>
<keyword evidence="1" id="KW-0732">Signal</keyword>
<comment type="caution">
    <text evidence="2">The sequence shown here is derived from an EMBL/GenBank/DDBJ whole genome shotgun (WGS) entry which is preliminary data.</text>
</comment>